<evidence type="ECO:0000256" key="1">
    <source>
        <dbReference type="SAM" id="Phobius"/>
    </source>
</evidence>
<sequence>MNNKTNYALIGAFILVGFLSILVFAYWLLRPSDELEMKRYVIYFNESVLGLNLDSPVKYRGINVGKVIKLGINPKNSQQVRVVISVDKNTPIKTSTVAKLTSQGITGLSYINLSLGDKNSPLLQKIPQGEKYPVIRSAPSLFQSVQTSLGTLYAKLSKTLENVDKTLSLKNQQELTELLSQSSQFLVRLNRTLDEKTIDSIQKSAQNLEKTTAMLQTMMPHIDQLVSSTIVWEEGTKEAFEKIMKSYLEIQKTSDAIGEAIKRGDFDLRSQTSEFIPALNRSLNSLNTLLNELQSTIKEYKQSPRNILFKEVEVKKAPGEK</sequence>
<dbReference type="AlphaFoldDB" id="A0A1W1BRY6"/>
<gene>
    <name evidence="3" type="ORF">MNB_SM-7-378</name>
</gene>
<dbReference type="InterPro" id="IPR003399">
    <property type="entry name" value="Mce/MlaD"/>
</dbReference>
<accession>A0A1W1BRY6</accession>
<reference evidence="3" key="1">
    <citation type="submission" date="2016-10" db="EMBL/GenBank/DDBJ databases">
        <authorList>
            <person name="de Groot N.N."/>
        </authorList>
    </citation>
    <scope>NUCLEOTIDE SEQUENCE</scope>
</reference>
<dbReference type="PANTHER" id="PTHR36698:SF2">
    <property type="entry name" value="MCE_MLAD DOMAIN-CONTAINING PROTEIN"/>
    <property type="match status" value="1"/>
</dbReference>
<dbReference type="EMBL" id="FPHB01000038">
    <property type="protein sequence ID" value="SFV56330.1"/>
    <property type="molecule type" value="Genomic_DNA"/>
</dbReference>
<keyword evidence="1" id="KW-0472">Membrane</keyword>
<protein>
    <submittedName>
        <fullName evidence="3">ABC transport system periplasmic substrate binding protein</fullName>
    </submittedName>
</protein>
<keyword evidence="1" id="KW-0812">Transmembrane</keyword>
<organism evidence="3">
    <name type="scientific">hydrothermal vent metagenome</name>
    <dbReference type="NCBI Taxonomy" id="652676"/>
    <lineage>
        <taxon>unclassified sequences</taxon>
        <taxon>metagenomes</taxon>
        <taxon>ecological metagenomes</taxon>
    </lineage>
</organism>
<dbReference type="PANTHER" id="PTHR36698">
    <property type="entry name" value="BLL5892 PROTEIN"/>
    <property type="match status" value="1"/>
</dbReference>
<feature type="domain" description="Mce/MlaD" evidence="2">
    <location>
        <begin position="38"/>
        <end position="114"/>
    </location>
</feature>
<evidence type="ECO:0000259" key="2">
    <source>
        <dbReference type="Pfam" id="PF02470"/>
    </source>
</evidence>
<proteinExistence type="predicted"/>
<evidence type="ECO:0000313" key="3">
    <source>
        <dbReference type="EMBL" id="SFV56330.1"/>
    </source>
</evidence>
<feature type="transmembrane region" description="Helical" evidence="1">
    <location>
        <begin position="6"/>
        <end position="29"/>
    </location>
</feature>
<keyword evidence="1" id="KW-1133">Transmembrane helix</keyword>
<dbReference type="Pfam" id="PF02470">
    <property type="entry name" value="MlaD"/>
    <property type="match status" value="1"/>
</dbReference>
<name>A0A1W1BRY6_9ZZZZ</name>